<organism evidence="2 3">
    <name type="scientific">Clostridium botulinum C/D str. DC5</name>
    <dbReference type="NCBI Taxonomy" id="1443128"/>
    <lineage>
        <taxon>Bacteria</taxon>
        <taxon>Bacillati</taxon>
        <taxon>Bacillota</taxon>
        <taxon>Clostridia</taxon>
        <taxon>Eubacteriales</taxon>
        <taxon>Clostridiaceae</taxon>
        <taxon>Clostridium</taxon>
    </lineage>
</organism>
<dbReference type="Proteomes" id="UP000030014">
    <property type="component" value="Unassembled WGS sequence"/>
</dbReference>
<feature type="domain" description="Putative amidase" evidence="1">
    <location>
        <begin position="17"/>
        <end position="201"/>
    </location>
</feature>
<name>A0A0A0IAA8_CLOBO</name>
<evidence type="ECO:0000313" key="3">
    <source>
        <dbReference type="Proteomes" id="UP000030014"/>
    </source>
</evidence>
<dbReference type="PANTHER" id="PTHR40032:SF1">
    <property type="entry name" value="EXPORTED PROTEIN"/>
    <property type="match status" value="1"/>
</dbReference>
<sequence>MSEYYKNNYKIKNLNLNYNRKLAREYAEKYALKPNTSEYPYFGDNDCANFISQVLRAGGMPEEGTSWDKLQSWFCRTTSTQDLNNISITWRAARYFRRYWGNENGLGANKATIYIESTAREVLYNFNEIYKFLKIGDVVQYGNANNKFPYHTQVIVDKEYNWLIGANDLFMAQHTENGINISFYDYLSRFEDKDIKPVYIYKMKAD</sequence>
<reference evidence="2 3" key="1">
    <citation type="submission" date="2014-01" db="EMBL/GenBank/DDBJ databases">
        <title>Plasmidome dynamics in the species complex Clostridium novyi sensu lato converts strains of independent lineages into distinctly different pathogens.</title>
        <authorList>
            <person name="Skarin H."/>
            <person name="Segerman B."/>
        </authorList>
    </citation>
    <scope>NUCLEOTIDE SEQUENCE [LARGE SCALE GENOMIC DNA]</scope>
    <source>
        <strain evidence="2 3">DC5</strain>
    </source>
</reference>
<dbReference type="InterPro" id="IPR024301">
    <property type="entry name" value="Amidase_6"/>
</dbReference>
<dbReference type="AlphaFoldDB" id="A0A0A0IAA8"/>
<dbReference type="EMBL" id="JDRY01000064">
    <property type="protein sequence ID" value="KGM97488.1"/>
    <property type="molecule type" value="Genomic_DNA"/>
</dbReference>
<evidence type="ECO:0000313" key="2">
    <source>
        <dbReference type="EMBL" id="KGM97488.1"/>
    </source>
</evidence>
<dbReference type="PANTHER" id="PTHR40032">
    <property type="entry name" value="EXPORTED PROTEIN-RELATED"/>
    <property type="match status" value="1"/>
</dbReference>
<comment type="caution">
    <text evidence="2">The sequence shown here is derived from an EMBL/GenBank/DDBJ whole genome shotgun (WGS) entry which is preliminary data.</text>
</comment>
<proteinExistence type="predicted"/>
<dbReference type="RefSeq" id="WP_039256486.1">
    <property type="nucleotide sequence ID" value="NZ_JDRY01000064.1"/>
</dbReference>
<accession>A0A0A0IAA8</accession>
<protein>
    <recommendedName>
        <fullName evidence="1">Putative amidase domain-containing protein</fullName>
    </recommendedName>
</protein>
<gene>
    <name evidence="2" type="ORF">Z955_12130</name>
</gene>
<dbReference type="Pfam" id="PF12671">
    <property type="entry name" value="Amidase_6"/>
    <property type="match status" value="1"/>
</dbReference>
<evidence type="ECO:0000259" key="1">
    <source>
        <dbReference type="Pfam" id="PF12671"/>
    </source>
</evidence>